<protein>
    <submittedName>
        <fullName evidence="2">Uncharacterized protein</fullName>
    </submittedName>
</protein>
<dbReference type="EMBL" id="OIVN01003087">
    <property type="protein sequence ID" value="SPD08700.1"/>
    <property type="molecule type" value="Genomic_DNA"/>
</dbReference>
<evidence type="ECO:0000256" key="1">
    <source>
        <dbReference type="SAM" id="MobiDB-lite"/>
    </source>
</evidence>
<name>A0A2N9HAK1_FAGSY</name>
<feature type="compositionally biased region" description="Polar residues" evidence="1">
    <location>
        <begin position="218"/>
        <end position="242"/>
    </location>
</feature>
<sequence length="242" mass="27123">MLLALLQGGSFDVSDLKPFPVLWHEDNGFRRHQGRERPQVPGAIAGPLLGEAAHRLLKNTLNIKTNNSSSGYMEQASYQNFSGNYTVNRLRPAGPSGYQRGFTEDPNYYQGHHNNFPGMMARPRFNLASNGVQGERQNSRTQDRLQYQEQFRNLRTGVSALTIEETNQFVENMGAPPTPPPKWINKAPAANGGMYIRPQETASWVTSEKQVKKVYQVKTRSPQDMSDSGDNSHNMSDPGNQQ</sequence>
<gene>
    <name evidence="2" type="ORF">FSB_LOCUS36582</name>
</gene>
<accession>A0A2N9HAK1</accession>
<evidence type="ECO:0000313" key="2">
    <source>
        <dbReference type="EMBL" id="SPD08700.1"/>
    </source>
</evidence>
<organism evidence="2">
    <name type="scientific">Fagus sylvatica</name>
    <name type="common">Beechnut</name>
    <dbReference type="NCBI Taxonomy" id="28930"/>
    <lineage>
        <taxon>Eukaryota</taxon>
        <taxon>Viridiplantae</taxon>
        <taxon>Streptophyta</taxon>
        <taxon>Embryophyta</taxon>
        <taxon>Tracheophyta</taxon>
        <taxon>Spermatophyta</taxon>
        <taxon>Magnoliopsida</taxon>
        <taxon>eudicotyledons</taxon>
        <taxon>Gunneridae</taxon>
        <taxon>Pentapetalae</taxon>
        <taxon>rosids</taxon>
        <taxon>fabids</taxon>
        <taxon>Fagales</taxon>
        <taxon>Fagaceae</taxon>
        <taxon>Fagus</taxon>
    </lineage>
</organism>
<proteinExistence type="predicted"/>
<feature type="region of interest" description="Disordered" evidence="1">
    <location>
        <begin position="217"/>
        <end position="242"/>
    </location>
</feature>
<dbReference type="AlphaFoldDB" id="A0A2N9HAK1"/>
<reference evidence="2" key="1">
    <citation type="submission" date="2018-02" db="EMBL/GenBank/DDBJ databases">
        <authorList>
            <person name="Cohen D.B."/>
            <person name="Kent A.D."/>
        </authorList>
    </citation>
    <scope>NUCLEOTIDE SEQUENCE</scope>
</reference>